<evidence type="ECO:0000256" key="1">
    <source>
        <dbReference type="ARBA" id="ARBA00004370"/>
    </source>
</evidence>
<evidence type="ECO:0000313" key="10">
    <source>
        <dbReference type="Proteomes" id="UP000424527"/>
    </source>
</evidence>
<dbReference type="PRINTS" id="PR00205">
    <property type="entry name" value="CADHERIN"/>
</dbReference>
<evidence type="ECO:0000256" key="5">
    <source>
        <dbReference type="PROSITE-ProRule" id="PRU00043"/>
    </source>
</evidence>
<evidence type="ECO:0000256" key="7">
    <source>
        <dbReference type="SAM" id="Phobius"/>
    </source>
</evidence>
<feature type="domain" description="Cadherin" evidence="8">
    <location>
        <begin position="256"/>
        <end position="359"/>
    </location>
</feature>
<keyword evidence="7" id="KW-0812">Transmembrane</keyword>
<dbReference type="GO" id="GO:0016342">
    <property type="term" value="C:catenin complex"/>
    <property type="evidence" value="ECO:0007669"/>
    <property type="project" value="TreeGrafter"/>
</dbReference>
<dbReference type="GO" id="GO:0007156">
    <property type="term" value="P:homophilic cell adhesion via plasma membrane adhesion molecules"/>
    <property type="evidence" value="ECO:0007669"/>
    <property type="project" value="InterPro"/>
</dbReference>
<evidence type="ECO:0000256" key="4">
    <source>
        <dbReference type="ARBA" id="ARBA00023136"/>
    </source>
</evidence>
<feature type="region of interest" description="Disordered" evidence="6">
    <location>
        <begin position="475"/>
        <end position="511"/>
    </location>
</feature>
<dbReference type="CDD" id="cd11304">
    <property type="entry name" value="Cadherin_repeat"/>
    <property type="match status" value="2"/>
</dbReference>
<dbReference type="SMART" id="SM00112">
    <property type="entry name" value="CA"/>
    <property type="match status" value="3"/>
</dbReference>
<dbReference type="GO" id="GO:0008013">
    <property type="term" value="F:beta-catenin binding"/>
    <property type="evidence" value="ECO:0007669"/>
    <property type="project" value="TreeGrafter"/>
</dbReference>
<evidence type="ECO:0000259" key="8">
    <source>
        <dbReference type="PROSITE" id="PS50268"/>
    </source>
</evidence>
<sequence length="735" mass="79979">MQEEVEKRITEAYRHQLIENGKVHWSHKAKQISGKQSQTRITSDTDRTDTDMDGFYPHFTVRTLFSFLLLILLQMSTTEAQALICTPPTVVRSLDYETETVHVVEITCTSAATSQTLDIMVVVGVVNLNDNSPVFAENPYNVNFTELSPVGTALGTFAAEDKDGQQLQYKLTSEPGAFKLSSPISPVIVVETSLDYDKIKHVKLILTAEDTLIAARTGPPYTATTTINVNIIDADNRPPWFQPCTQYEYAGGLVCQSSGYTGKVDLNEQVAGVLPLKPGPLYAIDGDFGINQKILYSFLTGSDLFKINENSGNITMVKPADVLGPISLTVLATQRDNNKFTTTTVTISVQVKSLHPPKFQKSQYEGIISAVGKMAMDPNNKDQPLIILATDDDYAGTEGRNPHIKYSVKDNSDFSIIDGYLFMIKDLPEGPLSLTLVAIDTSNDESDTAPISVEVISGLNTTTVSMSTEATTIGESTTDSMTTEDIVSTTNPSTAASTTSEPGTVSTASTPHINTVPSGSFGSTDMAILGATLGVLLFICLVVIGVLACQVRRGKADWQKIYETSMFRSSLGQGSGGQKEGIQYTNDAFQNDEDGNSTGSVGPEEGSLTAGREPWKAAVNSKVHEANLKFSVPLHAVLPDNTSEMGSDKDDSEKEVKPILTRERRMDEGYKSVWFKEDIDPTPRRRWSSSQTAERMTVTKKMVNSHPAAKRTNDSPKIKPGKLALMRQIWTVASG</sequence>
<dbReference type="GO" id="GO:0034332">
    <property type="term" value="P:adherens junction organization"/>
    <property type="evidence" value="ECO:0007669"/>
    <property type="project" value="TreeGrafter"/>
</dbReference>
<comment type="caution">
    <text evidence="9">The sequence shown here is derived from an EMBL/GenBank/DDBJ whole genome shotgun (WGS) entry which is preliminary data.</text>
</comment>
<evidence type="ECO:0000256" key="6">
    <source>
        <dbReference type="SAM" id="MobiDB-lite"/>
    </source>
</evidence>
<dbReference type="GO" id="GO:0045296">
    <property type="term" value="F:cadherin binding"/>
    <property type="evidence" value="ECO:0007669"/>
    <property type="project" value="TreeGrafter"/>
</dbReference>
<evidence type="ECO:0000256" key="3">
    <source>
        <dbReference type="ARBA" id="ARBA00022837"/>
    </source>
</evidence>
<reference evidence="9 10" key="1">
    <citation type="submission" date="2019-07" db="EMBL/GenBank/DDBJ databases">
        <title>Chromosome genome assembly for large yellow croaker.</title>
        <authorList>
            <person name="Xiao S."/>
        </authorList>
    </citation>
    <scope>NUCLEOTIDE SEQUENCE [LARGE SCALE GENOMIC DNA]</scope>
    <source>
        <strain evidence="9">JMULYC20181020</strain>
        <tissue evidence="9">Muscle</tissue>
    </source>
</reference>
<keyword evidence="4 7" id="KW-0472">Membrane</keyword>
<dbReference type="AlphaFoldDB" id="A0A6G0IZB5"/>
<dbReference type="GO" id="GO:0016477">
    <property type="term" value="P:cell migration"/>
    <property type="evidence" value="ECO:0007669"/>
    <property type="project" value="TreeGrafter"/>
</dbReference>
<proteinExistence type="predicted"/>
<dbReference type="PANTHER" id="PTHR24027">
    <property type="entry name" value="CADHERIN-23"/>
    <property type="match status" value="1"/>
</dbReference>
<dbReference type="GO" id="GO:0005912">
    <property type="term" value="C:adherens junction"/>
    <property type="evidence" value="ECO:0007669"/>
    <property type="project" value="TreeGrafter"/>
</dbReference>
<dbReference type="GO" id="GO:0000902">
    <property type="term" value="P:cell morphogenesis"/>
    <property type="evidence" value="ECO:0007669"/>
    <property type="project" value="TreeGrafter"/>
</dbReference>
<feature type="domain" description="Cadherin" evidence="8">
    <location>
        <begin position="89"/>
        <end position="135"/>
    </location>
</feature>
<feature type="compositionally biased region" description="Polar residues" evidence="6">
    <location>
        <begin position="475"/>
        <end position="487"/>
    </location>
</feature>
<dbReference type="SUPFAM" id="SSF49313">
    <property type="entry name" value="Cadherin-like"/>
    <property type="match status" value="2"/>
</dbReference>
<dbReference type="Pfam" id="PF00028">
    <property type="entry name" value="Cadherin"/>
    <property type="match status" value="2"/>
</dbReference>
<accession>A0A6G0IZB5</accession>
<feature type="compositionally biased region" description="Low complexity" evidence="6">
    <location>
        <begin position="488"/>
        <end position="500"/>
    </location>
</feature>
<evidence type="ECO:0000313" key="9">
    <source>
        <dbReference type="EMBL" id="KAE8296633.1"/>
    </source>
</evidence>
<dbReference type="Gene3D" id="2.60.40.60">
    <property type="entry name" value="Cadherins"/>
    <property type="match status" value="3"/>
</dbReference>
<dbReference type="InterPro" id="IPR002126">
    <property type="entry name" value="Cadherin-like_dom"/>
</dbReference>
<dbReference type="Proteomes" id="UP000424527">
    <property type="component" value="Unassembled WGS sequence"/>
</dbReference>
<dbReference type="InterPro" id="IPR039808">
    <property type="entry name" value="Cadherin"/>
</dbReference>
<keyword evidence="7" id="KW-1133">Transmembrane helix</keyword>
<keyword evidence="10" id="KW-1185">Reference proteome</keyword>
<feature type="domain" description="Cadherin" evidence="8">
    <location>
        <begin position="136"/>
        <end position="241"/>
    </location>
</feature>
<protein>
    <submittedName>
        <fullName evidence="9">Cadherin-related family member 5</fullName>
    </submittedName>
</protein>
<dbReference type="PANTHER" id="PTHR24027:SF414">
    <property type="entry name" value="CADHERIN-RELATED FAMILY MEMBER 5 ISOFORM X1"/>
    <property type="match status" value="1"/>
</dbReference>
<organism evidence="9 10">
    <name type="scientific">Larimichthys crocea</name>
    <name type="common">Large yellow croaker</name>
    <name type="synonym">Pseudosciaena crocea</name>
    <dbReference type="NCBI Taxonomy" id="215358"/>
    <lineage>
        <taxon>Eukaryota</taxon>
        <taxon>Metazoa</taxon>
        <taxon>Chordata</taxon>
        <taxon>Craniata</taxon>
        <taxon>Vertebrata</taxon>
        <taxon>Euteleostomi</taxon>
        <taxon>Actinopterygii</taxon>
        <taxon>Neopterygii</taxon>
        <taxon>Teleostei</taxon>
        <taxon>Neoteleostei</taxon>
        <taxon>Acanthomorphata</taxon>
        <taxon>Eupercaria</taxon>
        <taxon>Sciaenidae</taxon>
        <taxon>Larimichthys</taxon>
    </lineage>
</organism>
<dbReference type="GO" id="GO:0005509">
    <property type="term" value="F:calcium ion binding"/>
    <property type="evidence" value="ECO:0007669"/>
    <property type="project" value="UniProtKB-UniRule"/>
</dbReference>
<dbReference type="GO" id="GO:0044331">
    <property type="term" value="P:cell-cell adhesion mediated by cadherin"/>
    <property type="evidence" value="ECO:0007669"/>
    <property type="project" value="TreeGrafter"/>
</dbReference>
<keyword evidence="3 5" id="KW-0106">Calcium</keyword>
<feature type="compositionally biased region" description="Polar residues" evidence="6">
    <location>
        <begin position="501"/>
        <end position="511"/>
    </location>
</feature>
<gene>
    <name evidence="9" type="ORF">D5F01_LYC05394</name>
</gene>
<dbReference type="EMBL" id="REGW02000005">
    <property type="protein sequence ID" value="KAE8296633.1"/>
    <property type="molecule type" value="Genomic_DNA"/>
</dbReference>
<dbReference type="GO" id="GO:0007043">
    <property type="term" value="P:cell-cell junction assembly"/>
    <property type="evidence" value="ECO:0007669"/>
    <property type="project" value="TreeGrafter"/>
</dbReference>
<dbReference type="PROSITE" id="PS50268">
    <property type="entry name" value="CADHERIN_2"/>
    <property type="match status" value="3"/>
</dbReference>
<feature type="region of interest" description="Disordered" evidence="6">
    <location>
        <begin position="588"/>
        <end position="611"/>
    </location>
</feature>
<keyword evidence="2" id="KW-0677">Repeat</keyword>
<dbReference type="GO" id="GO:0016339">
    <property type="term" value="P:calcium-dependent cell-cell adhesion via plasma membrane cell adhesion molecules"/>
    <property type="evidence" value="ECO:0007669"/>
    <property type="project" value="TreeGrafter"/>
</dbReference>
<dbReference type="InterPro" id="IPR015919">
    <property type="entry name" value="Cadherin-like_sf"/>
</dbReference>
<comment type="subcellular location">
    <subcellularLocation>
        <location evidence="1">Membrane</location>
    </subcellularLocation>
</comment>
<feature type="transmembrane region" description="Helical" evidence="7">
    <location>
        <begin position="526"/>
        <end position="549"/>
    </location>
</feature>
<name>A0A6G0IZB5_LARCR</name>
<evidence type="ECO:0000256" key="2">
    <source>
        <dbReference type="ARBA" id="ARBA00022737"/>
    </source>
</evidence>